<dbReference type="PANTHER" id="PTHR10963">
    <property type="entry name" value="GLYCOSYL HYDROLASE-RELATED"/>
    <property type="match status" value="1"/>
</dbReference>
<dbReference type="PANTHER" id="PTHR10963:SF27">
    <property type="entry name" value="GLYCOSIDASE-RELATED"/>
    <property type="match status" value="1"/>
</dbReference>
<keyword evidence="5" id="KW-0808">Transferase</keyword>
<keyword evidence="14" id="KW-1133">Transmembrane helix</keyword>
<dbReference type="GO" id="GO:0009277">
    <property type="term" value="C:fungal-type cell wall"/>
    <property type="evidence" value="ECO:0007669"/>
    <property type="project" value="TreeGrafter"/>
</dbReference>
<feature type="signal peptide" evidence="15">
    <location>
        <begin position="1"/>
        <end position="19"/>
    </location>
</feature>
<evidence type="ECO:0000256" key="1">
    <source>
        <dbReference type="ARBA" id="ARBA00000822"/>
    </source>
</evidence>
<evidence type="ECO:0000256" key="8">
    <source>
        <dbReference type="ARBA" id="ARBA00023136"/>
    </source>
</evidence>
<evidence type="ECO:0000313" key="18">
    <source>
        <dbReference type="Proteomes" id="UP000215127"/>
    </source>
</evidence>
<evidence type="ECO:0000256" key="7">
    <source>
        <dbReference type="ARBA" id="ARBA00022801"/>
    </source>
</evidence>
<evidence type="ECO:0000256" key="4">
    <source>
        <dbReference type="ARBA" id="ARBA00022676"/>
    </source>
</evidence>
<reference evidence="17 18" key="1">
    <citation type="submission" date="2016-06" db="EMBL/GenBank/DDBJ databases">
        <authorList>
            <person name="Kjaerup R.B."/>
            <person name="Dalgaard T.S."/>
            <person name="Juul-Madsen H.R."/>
        </authorList>
    </citation>
    <scope>NUCLEOTIDE SEQUENCE [LARGE SCALE GENOMIC DNA]</scope>
</reference>
<feature type="compositionally biased region" description="Polar residues" evidence="13">
    <location>
        <begin position="372"/>
        <end position="382"/>
    </location>
</feature>
<dbReference type="GO" id="GO:0005975">
    <property type="term" value="P:carbohydrate metabolic process"/>
    <property type="evidence" value="ECO:0007669"/>
    <property type="project" value="InterPro"/>
</dbReference>
<feature type="chain" id="PRO_5012937059" description="chitinase" evidence="15">
    <location>
        <begin position="20"/>
        <end position="382"/>
    </location>
</feature>
<protein>
    <recommendedName>
        <fullName evidence="3">chitinase</fullName>
        <ecNumber evidence="3">3.2.1.14</ecNumber>
    </recommendedName>
</protein>
<feature type="region of interest" description="Disordered" evidence="13">
    <location>
        <begin position="354"/>
        <end position="382"/>
    </location>
</feature>
<dbReference type="InterPro" id="IPR050546">
    <property type="entry name" value="Glycosyl_Hydrlase_16"/>
</dbReference>
<dbReference type="GO" id="GO:0031505">
    <property type="term" value="P:fungal-type cell wall organization"/>
    <property type="evidence" value="ECO:0007669"/>
    <property type="project" value="TreeGrafter"/>
</dbReference>
<dbReference type="STRING" id="1276538.A0A1X7S737"/>
<dbReference type="PROSITE" id="PS51762">
    <property type="entry name" value="GH16_2"/>
    <property type="match status" value="1"/>
</dbReference>
<dbReference type="EC" id="3.2.1.14" evidence="3"/>
<evidence type="ECO:0000256" key="6">
    <source>
        <dbReference type="ARBA" id="ARBA00022729"/>
    </source>
</evidence>
<keyword evidence="11" id="KW-0961">Cell wall biogenesis/degradation</keyword>
<dbReference type="GO" id="GO:0016757">
    <property type="term" value="F:glycosyltransferase activity"/>
    <property type="evidence" value="ECO:0007669"/>
    <property type="project" value="UniProtKB-KW"/>
</dbReference>
<sequence length="382" mass="41657">MSLARTLFSALLLATTTLAQTHTECSPLNSTCPPNPALGTELLEVFNSSSTELNSKYWHFDGGQELVSFGKDGVHLSLKEKGDTVTIKSNFYIFFGTLEFIMKAAPGNGIISTVILLSDDLDEIDWEIKGGNTTAVSNNYYGWGNQDQRFAEDPALDGPQNDYHNYTIDWTQERIEYMIDSNVVRTVHYDEPGLYPQTPSRVQFGVWCGGCSNQPGTVEWAGGAPDFSKGPFTASIASLRITDAHTNASAYTWSDRTGSYQSIAVTAGKSEAYKAIHHESTRAKLSSTWAGMSPGAKIGVAAGILGAVAVAAVAFAAYCVRERKAGRAERAMHEMQWEKQEEENLEYRRMMSGGEGVESQRVLMEGKWNGSGRISPSNAVGQ</sequence>
<evidence type="ECO:0000256" key="3">
    <source>
        <dbReference type="ARBA" id="ARBA00012729"/>
    </source>
</evidence>
<evidence type="ECO:0000256" key="2">
    <source>
        <dbReference type="ARBA" id="ARBA00004370"/>
    </source>
</evidence>
<organism evidence="17 18">
    <name type="scientific">Zymoseptoria tritici (strain ST99CH_3D7)</name>
    <dbReference type="NCBI Taxonomy" id="1276538"/>
    <lineage>
        <taxon>Eukaryota</taxon>
        <taxon>Fungi</taxon>
        <taxon>Dikarya</taxon>
        <taxon>Ascomycota</taxon>
        <taxon>Pezizomycotina</taxon>
        <taxon>Dothideomycetes</taxon>
        <taxon>Dothideomycetidae</taxon>
        <taxon>Mycosphaerellales</taxon>
        <taxon>Mycosphaerellaceae</taxon>
        <taxon>Zymoseptoria</taxon>
    </lineage>
</organism>
<evidence type="ECO:0000256" key="10">
    <source>
        <dbReference type="ARBA" id="ARBA00023295"/>
    </source>
</evidence>
<keyword evidence="14" id="KW-0812">Transmembrane</keyword>
<keyword evidence="10" id="KW-0326">Glycosidase</keyword>
<evidence type="ECO:0000256" key="13">
    <source>
        <dbReference type="SAM" id="MobiDB-lite"/>
    </source>
</evidence>
<comment type="subcellular location">
    <subcellularLocation>
        <location evidence="2">Membrane</location>
    </subcellularLocation>
</comment>
<dbReference type="InterPro" id="IPR000757">
    <property type="entry name" value="Beta-glucanase-like"/>
</dbReference>
<keyword evidence="6 15" id="KW-0732">Signal</keyword>
<gene>
    <name evidence="17" type="ORF">ZT3D7_G10647</name>
</gene>
<evidence type="ECO:0000259" key="16">
    <source>
        <dbReference type="PROSITE" id="PS51762"/>
    </source>
</evidence>
<dbReference type="AlphaFoldDB" id="A0A1X7S737"/>
<proteinExistence type="inferred from homology"/>
<dbReference type="GO" id="GO:0008843">
    <property type="term" value="F:endochitinase activity"/>
    <property type="evidence" value="ECO:0007669"/>
    <property type="project" value="UniProtKB-EC"/>
</dbReference>
<dbReference type="SUPFAM" id="SSF49899">
    <property type="entry name" value="Concanavalin A-like lectins/glucanases"/>
    <property type="match status" value="1"/>
</dbReference>
<evidence type="ECO:0000256" key="12">
    <source>
        <dbReference type="ARBA" id="ARBA00038074"/>
    </source>
</evidence>
<evidence type="ECO:0000256" key="11">
    <source>
        <dbReference type="ARBA" id="ARBA00023316"/>
    </source>
</evidence>
<accession>A0A1X7S737</accession>
<dbReference type="Gene3D" id="2.60.120.200">
    <property type="match status" value="1"/>
</dbReference>
<keyword evidence="9" id="KW-0325">Glycoprotein</keyword>
<feature type="domain" description="GH16" evidence="16">
    <location>
        <begin position="28"/>
        <end position="236"/>
    </location>
</feature>
<dbReference type="Proteomes" id="UP000215127">
    <property type="component" value="Chromosome 11"/>
</dbReference>
<evidence type="ECO:0000256" key="5">
    <source>
        <dbReference type="ARBA" id="ARBA00022679"/>
    </source>
</evidence>
<name>A0A1X7S737_ZYMT9</name>
<dbReference type="Pfam" id="PF00722">
    <property type="entry name" value="Glyco_hydro_16"/>
    <property type="match status" value="1"/>
</dbReference>
<comment type="catalytic activity">
    <reaction evidence="1">
        <text>Random endo-hydrolysis of N-acetyl-beta-D-glucosaminide (1-&gt;4)-beta-linkages in chitin and chitodextrins.</text>
        <dbReference type="EC" id="3.2.1.14"/>
    </reaction>
</comment>
<keyword evidence="4" id="KW-0328">Glycosyltransferase</keyword>
<dbReference type="EMBL" id="LT853702">
    <property type="protein sequence ID" value="SMQ55492.1"/>
    <property type="molecule type" value="Genomic_DNA"/>
</dbReference>
<evidence type="ECO:0000256" key="9">
    <source>
        <dbReference type="ARBA" id="ARBA00023180"/>
    </source>
</evidence>
<dbReference type="GO" id="GO:0016020">
    <property type="term" value="C:membrane"/>
    <property type="evidence" value="ECO:0007669"/>
    <property type="project" value="UniProtKB-SubCell"/>
</dbReference>
<evidence type="ECO:0000256" key="15">
    <source>
        <dbReference type="SAM" id="SignalP"/>
    </source>
</evidence>
<keyword evidence="8 14" id="KW-0472">Membrane</keyword>
<dbReference type="InterPro" id="IPR013320">
    <property type="entry name" value="ConA-like_dom_sf"/>
</dbReference>
<feature type="transmembrane region" description="Helical" evidence="14">
    <location>
        <begin position="298"/>
        <end position="320"/>
    </location>
</feature>
<comment type="similarity">
    <text evidence="12">Belongs to the glycosyl hydrolase 16 family. CRH1 subfamily.</text>
</comment>
<evidence type="ECO:0000313" key="17">
    <source>
        <dbReference type="EMBL" id="SMQ55492.1"/>
    </source>
</evidence>
<keyword evidence="7" id="KW-0378">Hydrolase</keyword>
<evidence type="ECO:0000256" key="14">
    <source>
        <dbReference type="SAM" id="Phobius"/>
    </source>
</evidence>
<keyword evidence="18" id="KW-1185">Reference proteome</keyword>